<dbReference type="PANTHER" id="PTHR48475">
    <property type="entry name" value="RIBONUCLEASE H"/>
    <property type="match status" value="1"/>
</dbReference>
<feature type="non-terminal residue" evidence="1">
    <location>
        <position position="1"/>
    </location>
</feature>
<gene>
    <name evidence="1" type="ORF">RGQ29_017731</name>
</gene>
<dbReference type="EMBL" id="JAXUIC010000004">
    <property type="protein sequence ID" value="KAK4593735.1"/>
    <property type="molecule type" value="Genomic_DNA"/>
</dbReference>
<dbReference type="AlphaFoldDB" id="A0AAN7FPT1"/>
<dbReference type="Proteomes" id="UP001324115">
    <property type="component" value="Unassembled WGS sequence"/>
</dbReference>
<organism evidence="1 2">
    <name type="scientific">Quercus rubra</name>
    <name type="common">Northern red oak</name>
    <name type="synonym">Quercus borealis</name>
    <dbReference type="NCBI Taxonomy" id="3512"/>
    <lineage>
        <taxon>Eukaryota</taxon>
        <taxon>Viridiplantae</taxon>
        <taxon>Streptophyta</taxon>
        <taxon>Embryophyta</taxon>
        <taxon>Tracheophyta</taxon>
        <taxon>Spermatophyta</taxon>
        <taxon>Magnoliopsida</taxon>
        <taxon>eudicotyledons</taxon>
        <taxon>Gunneridae</taxon>
        <taxon>Pentapetalae</taxon>
        <taxon>rosids</taxon>
        <taxon>fabids</taxon>
        <taxon>Fagales</taxon>
        <taxon>Fagaceae</taxon>
        <taxon>Quercus</taxon>
    </lineage>
</organism>
<comment type="caution">
    <text evidence="1">The sequence shown here is derived from an EMBL/GenBank/DDBJ whole genome shotgun (WGS) entry which is preliminary data.</text>
</comment>
<sequence>ILLLECQIPSLIIAIQESLSNEENFHLRLEELEALDEKRPEAQQCLECYQARISRNFNKKVHPRSFQIGDLVLAIRRPIIVTHRTKNKFVSKWEGPYVVQEAYTNGAYKLVVEDGLRIGPINGKFLKYYYA</sequence>
<reference evidence="1 2" key="1">
    <citation type="journal article" date="2023" name="G3 (Bethesda)">
        <title>A haplotype-resolved chromosome-scale genome for Quercus rubra L. provides insights into the genetics of adaptive traits for red oak species.</title>
        <authorList>
            <person name="Kapoor B."/>
            <person name="Jenkins J."/>
            <person name="Schmutz J."/>
            <person name="Zhebentyayeva T."/>
            <person name="Kuelheim C."/>
            <person name="Coggeshall M."/>
            <person name="Heim C."/>
            <person name="Lasky J.R."/>
            <person name="Leites L."/>
            <person name="Islam-Faridi N."/>
            <person name="Romero-Severson J."/>
            <person name="DeLeo V.L."/>
            <person name="Lucas S.M."/>
            <person name="Lazic D."/>
            <person name="Gailing O."/>
            <person name="Carlson J."/>
            <person name="Staton M."/>
        </authorList>
    </citation>
    <scope>NUCLEOTIDE SEQUENCE [LARGE SCALE GENOMIC DNA]</scope>
    <source>
        <strain evidence="1">Pseudo-F2</strain>
    </source>
</reference>
<keyword evidence="2" id="KW-1185">Reference proteome</keyword>
<protein>
    <submittedName>
        <fullName evidence="1">Uncharacterized protein</fullName>
    </submittedName>
</protein>
<evidence type="ECO:0000313" key="1">
    <source>
        <dbReference type="EMBL" id="KAK4593735.1"/>
    </source>
</evidence>
<name>A0AAN7FPT1_QUERU</name>
<accession>A0AAN7FPT1</accession>
<proteinExistence type="predicted"/>
<dbReference type="PANTHER" id="PTHR48475:SF1">
    <property type="entry name" value="RNASE H TYPE-1 DOMAIN-CONTAINING PROTEIN"/>
    <property type="match status" value="1"/>
</dbReference>
<evidence type="ECO:0000313" key="2">
    <source>
        <dbReference type="Proteomes" id="UP001324115"/>
    </source>
</evidence>